<dbReference type="RefSeq" id="WP_090741261.1">
    <property type="nucleotide sequence ID" value="NZ_FMVT01000003.1"/>
</dbReference>
<dbReference type="Gene3D" id="1.10.3700.10">
    <property type="entry name" value="AGR C 984p-like"/>
    <property type="match status" value="1"/>
</dbReference>
<dbReference type="InterPro" id="IPR023157">
    <property type="entry name" value="AGR-C-984p-like_sf"/>
</dbReference>
<gene>
    <name evidence="1" type="ORF">SAMN05660710_01205</name>
</gene>
<name>A0A1G5ERS3_9RHOB</name>
<dbReference type="AlphaFoldDB" id="A0A1G5ERS3"/>
<organism evidence="1 2">
    <name type="scientific">Paracoccus tibetensis</name>
    <dbReference type="NCBI Taxonomy" id="336292"/>
    <lineage>
        <taxon>Bacteria</taxon>
        <taxon>Pseudomonadati</taxon>
        <taxon>Pseudomonadota</taxon>
        <taxon>Alphaproteobacteria</taxon>
        <taxon>Rhodobacterales</taxon>
        <taxon>Paracoccaceae</taxon>
        <taxon>Paracoccus</taxon>
    </lineage>
</organism>
<keyword evidence="2" id="KW-1185">Reference proteome</keyword>
<proteinExistence type="predicted"/>
<evidence type="ECO:0008006" key="3">
    <source>
        <dbReference type="Google" id="ProtNLM"/>
    </source>
</evidence>
<evidence type="ECO:0000313" key="1">
    <source>
        <dbReference type="EMBL" id="SCY29634.1"/>
    </source>
</evidence>
<evidence type="ECO:0000313" key="2">
    <source>
        <dbReference type="Proteomes" id="UP000199502"/>
    </source>
</evidence>
<dbReference type="Proteomes" id="UP000199502">
    <property type="component" value="Unassembled WGS sequence"/>
</dbReference>
<dbReference type="Pfam" id="PF06748">
    <property type="entry name" value="DUF1217"/>
    <property type="match status" value="1"/>
</dbReference>
<reference evidence="1 2" key="1">
    <citation type="submission" date="2016-10" db="EMBL/GenBank/DDBJ databases">
        <authorList>
            <person name="de Groot N.N."/>
        </authorList>
    </citation>
    <scope>NUCLEOTIDE SEQUENCE [LARGE SCALE GENOMIC DNA]</scope>
    <source>
        <strain evidence="1 2">CGMCC 1.8925</strain>
    </source>
</reference>
<dbReference type="STRING" id="336292.SAMN05660710_01205"/>
<protein>
    <recommendedName>
        <fullName evidence="3">Flagellar protein</fullName>
    </recommendedName>
</protein>
<sequence>MTPAINLGLGGLPGWKILQRTEARQIEALRKDSIVQRSTTYLRENIDKVRSPEALVKDYRLLSGVLSAFGLENDISNKAFIRKILESDPADQKALVNRLSDKRYLRMAQTIGTGGTPAELADRLTEAFVTREHERRVGGAHEELRLAMNGRRELQQFAGRTATDRTLWYEVMGNPPLRKLMEGALGLSRSLGKLPVERQNQEFMAAAQRTFGTTSLAALAEPAQTERVIQNYLARSQLTESPVANRYSAAMSLLAPR</sequence>
<dbReference type="OrthoDB" id="7824597at2"/>
<dbReference type="SUPFAM" id="SSF158837">
    <property type="entry name" value="AGR C 984p-like"/>
    <property type="match status" value="1"/>
</dbReference>
<dbReference type="EMBL" id="FMVT01000003">
    <property type="protein sequence ID" value="SCY29634.1"/>
    <property type="molecule type" value="Genomic_DNA"/>
</dbReference>
<dbReference type="InterPro" id="IPR010626">
    <property type="entry name" value="DUF1217"/>
</dbReference>
<accession>A0A1G5ERS3</accession>